<name>A0A364KKH1_TALAM</name>
<evidence type="ECO:0000313" key="7">
    <source>
        <dbReference type="Proteomes" id="UP000249363"/>
    </source>
</evidence>
<dbReference type="InterPro" id="IPR036874">
    <property type="entry name" value="Carbonic_anhydrase_sf"/>
</dbReference>
<evidence type="ECO:0000313" key="6">
    <source>
        <dbReference type="EMBL" id="RAO64045.1"/>
    </source>
</evidence>
<dbReference type="PANTHER" id="PTHR43175">
    <property type="entry name" value="CARBONIC ANHYDRASE"/>
    <property type="match status" value="1"/>
</dbReference>
<dbReference type="GO" id="GO:0004089">
    <property type="term" value="F:carbonate dehydratase activity"/>
    <property type="evidence" value="ECO:0007669"/>
    <property type="project" value="UniProtKB-UniRule"/>
</dbReference>
<dbReference type="GeneID" id="63789274"/>
<dbReference type="Proteomes" id="UP000249363">
    <property type="component" value="Unassembled WGS sequence"/>
</dbReference>
<evidence type="ECO:0000256" key="2">
    <source>
        <dbReference type="ARBA" id="ARBA00022723"/>
    </source>
</evidence>
<organism evidence="6 7">
    <name type="scientific">Talaromyces amestolkiae</name>
    <dbReference type="NCBI Taxonomy" id="1196081"/>
    <lineage>
        <taxon>Eukaryota</taxon>
        <taxon>Fungi</taxon>
        <taxon>Dikarya</taxon>
        <taxon>Ascomycota</taxon>
        <taxon>Pezizomycotina</taxon>
        <taxon>Eurotiomycetes</taxon>
        <taxon>Eurotiomycetidae</taxon>
        <taxon>Eurotiales</taxon>
        <taxon>Trichocomaceae</taxon>
        <taxon>Talaromyces</taxon>
        <taxon>Talaromyces sect. Talaromyces</taxon>
    </lineage>
</organism>
<dbReference type="EC" id="4.2.1.1" evidence="5"/>
<dbReference type="SUPFAM" id="SSF53056">
    <property type="entry name" value="beta-carbonic anhydrase, cab"/>
    <property type="match status" value="1"/>
</dbReference>
<accession>A0A364KKH1</accession>
<comment type="catalytic activity">
    <reaction evidence="5">
        <text>hydrogencarbonate + H(+) = CO2 + H2O</text>
        <dbReference type="Rhea" id="RHEA:10748"/>
        <dbReference type="ChEBI" id="CHEBI:15377"/>
        <dbReference type="ChEBI" id="CHEBI:15378"/>
        <dbReference type="ChEBI" id="CHEBI:16526"/>
        <dbReference type="ChEBI" id="CHEBI:17544"/>
        <dbReference type="EC" id="4.2.1.1"/>
    </reaction>
</comment>
<keyword evidence="2 4" id="KW-0479">Metal-binding</keyword>
<dbReference type="STRING" id="1196081.A0A364KKH1"/>
<feature type="binding site" evidence="4">
    <location>
        <position position="98"/>
    </location>
    <ligand>
        <name>Zn(2+)</name>
        <dbReference type="ChEBI" id="CHEBI:29105"/>
    </ligand>
</feature>
<dbReference type="GO" id="GO:0008270">
    <property type="term" value="F:zinc ion binding"/>
    <property type="evidence" value="ECO:0007669"/>
    <property type="project" value="UniProtKB-UniRule"/>
</dbReference>
<dbReference type="InterPro" id="IPR001765">
    <property type="entry name" value="Carbonic_anhydrase"/>
</dbReference>
<dbReference type="EMBL" id="MIKG01000001">
    <property type="protein sequence ID" value="RAO64045.1"/>
    <property type="molecule type" value="Genomic_DNA"/>
</dbReference>
<keyword evidence="3 4" id="KW-0862">Zinc</keyword>
<evidence type="ECO:0000256" key="3">
    <source>
        <dbReference type="ARBA" id="ARBA00022833"/>
    </source>
</evidence>
<dbReference type="Pfam" id="PF00484">
    <property type="entry name" value="Pro_CA"/>
    <property type="match status" value="1"/>
</dbReference>
<protein>
    <recommendedName>
        <fullName evidence="5">Carbonic anhydrase</fullName>
        <ecNumber evidence="5">4.2.1.1</ecNumber>
    </recommendedName>
    <alternativeName>
        <fullName evidence="5">Carbonate dehydratase</fullName>
    </alternativeName>
</protein>
<dbReference type="SMART" id="SM00947">
    <property type="entry name" value="Pro_CA"/>
    <property type="match status" value="1"/>
</dbReference>
<feature type="binding site" evidence="4">
    <location>
        <position position="46"/>
    </location>
    <ligand>
        <name>Zn(2+)</name>
        <dbReference type="ChEBI" id="CHEBI:29105"/>
    </ligand>
</feature>
<comment type="similarity">
    <text evidence="1 5">Belongs to the beta-class carbonic anhydrase family.</text>
</comment>
<evidence type="ECO:0000256" key="5">
    <source>
        <dbReference type="RuleBase" id="RU003956"/>
    </source>
</evidence>
<dbReference type="Gene3D" id="3.40.1050.10">
    <property type="entry name" value="Carbonic anhydrase"/>
    <property type="match status" value="1"/>
</dbReference>
<sequence>MSTSGEKVSRLLASNEKFASSFTGAPTMEQMRSGLVGNGPLFILTCVDPRCVPEAFFGPDLRAAVHRNAGGRATADVVRTLNALRALVKMDTVVVVHHTDCGMTHVTEEEIREYSKSKNPEAAAIVDNIDFDLWKEEQLEESVKKDVRKLREDKSLDGIEVFGFVLDTQTAVVTEVHV</sequence>
<evidence type="ECO:0000256" key="4">
    <source>
        <dbReference type="PIRSR" id="PIRSR601765-1"/>
    </source>
</evidence>
<dbReference type="RefSeq" id="XP_040728562.1">
    <property type="nucleotide sequence ID" value="XM_040878203.1"/>
</dbReference>
<feature type="binding site" evidence="4">
    <location>
        <position position="101"/>
    </location>
    <ligand>
        <name>Zn(2+)</name>
        <dbReference type="ChEBI" id="CHEBI:29105"/>
    </ligand>
</feature>
<dbReference type="OrthoDB" id="4219900at2759"/>
<comment type="cofactor">
    <cofactor evidence="4">
        <name>Zn(2+)</name>
        <dbReference type="ChEBI" id="CHEBI:29105"/>
    </cofactor>
    <text evidence="4">Binds 1 zinc ion per subunit.</text>
</comment>
<dbReference type="AlphaFoldDB" id="A0A364KKH1"/>
<evidence type="ECO:0000256" key="1">
    <source>
        <dbReference type="ARBA" id="ARBA00006217"/>
    </source>
</evidence>
<keyword evidence="7" id="KW-1185">Reference proteome</keyword>
<comment type="function">
    <text evidence="5">Reversible hydration of carbon dioxide.</text>
</comment>
<comment type="caution">
    <text evidence="6">The sequence shown here is derived from an EMBL/GenBank/DDBJ whole genome shotgun (WGS) entry which is preliminary data.</text>
</comment>
<gene>
    <name evidence="6" type="ORF">BHQ10_000057</name>
</gene>
<keyword evidence="5" id="KW-0456">Lyase</keyword>
<feature type="binding site" evidence="4">
    <location>
        <position position="48"/>
    </location>
    <ligand>
        <name>Zn(2+)</name>
        <dbReference type="ChEBI" id="CHEBI:29105"/>
    </ligand>
</feature>
<reference evidence="6 7" key="1">
    <citation type="journal article" date="2017" name="Biotechnol. Biofuels">
        <title>Differential beta-glucosidase expression as a function of carbon source availability in Talaromyces amestolkiae: a genomic and proteomic approach.</title>
        <authorList>
            <person name="de Eugenio L.I."/>
            <person name="Mendez-Liter J.A."/>
            <person name="Nieto-Dominguez M."/>
            <person name="Alonso L."/>
            <person name="Gil-Munoz J."/>
            <person name="Barriuso J."/>
            <person name="Prieto A."/>
            <person name="Martinez M.J."/>
        </authorList>
    </citation>
    <scope>NUCLEOTIDE SEQUENCE [LARGE SCALE GENOMIC DNA]</scope>
    <source>
        <strain evidence="6 7">CIB</strain>
    </source>
</reference>
<dbReference type="PANTHER" id="PTHR43175:SF3">
    <property type="entry name" value="CARBON DISULFIDE HYDROLASE"/>
    <property type="match status" value="1"/>
</dbReference>
<proteinExistence type="inferred from homology"/>